<comment type="cofactor">
    <cofactor evidence="1">
        <name>pyridoxal 5'-phosphate</name>
        <dbReference type="ChEBI" id="CHEBI:597326"/>
    </cofactor>
</comment>
<dbReference type="GO" id="GO:0016020">
    <property type="term" value="C:membrane"/>
    <property type="evidence" value="ECO:0007669"/>
    <property type="project" value="GOC"/>
</dbReference>
<name>A0A8T2NYR2_9TELE</name>
<comment type="similarity">
    <text evidence="2">Belongs to the class-II pyridoxal-phosphate-dependent aminotransferase family.</text>
</comment>
<evidence type="ECO:0000313" key="4">
    <source>
        <dbReference type="EMBL" id="KAG9344281.1"/>
    </source>
</evidence>
<evidence type="ECO:0000313" key="5">
    <source>
        <dbReference type="Proteomes" id="UP000824540"/>
    </source>
</evidence>
<protein>
    <recommendedName>
        <fullName evidence="6">Serine palmitoyltransferase 2</fullName>
    </recommendedName>
</protein>
<reference evidence="4" key="1">
    <citation type="thesis" date="2021" institute="BYU ScholarsArchive" country="Provo, UT, USA">
        <title>Applications of and Algorithms for Genome Assembly and Genomic Analyses with an Emphasis on Marine Teleosts.</title>
        <authorList>
            <person name="Pickett B.D."/>
        </authorList>
    </citation>
    <scope>NUCLEOTIDE SEQUENCE</scope>
    <source>
        <strain evidence="4">HI-2016</strain>
    </source>
</reference>
<dbReference type="Gene3D" id="3.90.1150.10">
    <property type="entry name" value="Aspartate Aminotransferase, domain 1"/>
    <property type="match status" value="1"/>
</dbReference>
<dbReference type="InterPro" id="IPR015424">
    <property type="entry name" value="PyrdxlP-dep_Trfase"/>
</dbReference>
<gene>
    <name evidence="4" type="ORF">JZ751_010950</name>
</gene>
<evidence type="ECO:0008006" key="6">
    <source>
        <dbReference type="Google" id="ProtNLM"/>
    </source>
</evidence>
<evidence type="ECO:0000256" key="2">
    <source>
        <dbReference type="ARBA" id="ARBA00008392"/>
    </source>
</evidence>
<keyword evidence="5" id="KW-1185">Reference proteome</keyword>
<dbReference type="SUPFAM" id="SSF53383">
    <property type="entry name" value="PLP-dependent transferases"/>
    <property type="match status" value="1"/>
</dbReference>
<evidence type="ECO:0000256" key="1">
    <source>
        <dbReference type="ARBA" id="ARBA00001933"/>
    </source>
</evidence>
<dbReference type="GO" id="GO:0017059">
    <property type="term" value="C:serine palmitoyltransferase complex"/>
    <property type="evidence" value="ECO:0007669"/>
    <property type="project" value="TreeGrafter"/>
</dbReference>
<keyword evidence="3" id="KW-0808">Transferase</keyword>
<dbReference type="GO" id="GO:0046513">
    <property type="term" value="P:ceramide biosynthetic process"/>
    <property type="evidence" value="ECO:0007669"/>
    <property type="project" value="TreeGrafter"/>
</dbReference>
<proteinExistence type="inferred from homology"/>
<sequence>MQQQVGSALLETVLVVMKRPLQNAIQKHNILGNHSLSQLTLKAQQWELTPVSPHTSHSGHWAFSRAMLERKIGVVVVGFPATPIGEARARFCVSAAHTKDMLDKVLCALDELGDSLVLKFSRQTPSPRPELCNEADFELDS</sequence>
<dbReference type="InterPro" id="IPR050087">
    <property type="entry name" value="AON_synthase_class-II"/>
</dbReference>
<dbReference type="GO" id="GO:0046512">
    <property type="term" value="P:sphingosine biosynthetic process"/>
    <property type="evidence" value="ECO:0007669"/>
    <property type="project" value="TreeGrafter"/>
</dbReference>
<evidence type="ECO:0000256" key="3">
    <source>
        <dbReference type="ARBA" id="ARBA00022679"/>
    </source>
</evidence>
<dbReference type="GO" id="GO:0004758">
    <property type="term" value="F:serine C-palmitoyltransferase activity"/>
    <property type="evidence" value="ECO:0007669"/>
    <property type="project" value="TreeGrafter"/>
</dbReference>
<dbReference type="InterPro" id="IPR015422">
    <property type="entry name" value="PyrdxlP-dep_Trfase_small"/>
</dbReference>
<dbReference type="Proteomes" id="UP000824540">
    <property type="component" value="Unassembled WGS sequence"/>
</dbReference>
<dbReference type="AlphaFoldDB" id="A0A8T2NYR2"/>
<organism evidence="4 5">
    <name type="scientific">Albula glossodonta</name>
    <name type="common">roundjaw bonefish</name>
    <dbReference type="NCBI Taxonomy" id="121402"/>
    <lineage>
        <taxon>Eukaryota</taxon>
        <taxon>Metazoa</taxon>
        <taxon>Chordata</taxon>
        <taxon>Craniata</taxon>
        <taxon>Vertebrata</taxon>
        <taxon>Euteleostomi</taxon>
        <taxon>Actinopterygii</taxon>
        <taxon>Neopterygii</taxon>
        <taxon>Teleostei</taxon>
        <taxon>Albuliformes</taxon>
        <taxon>Albulidae</taxon>
        <taxon>Albula</taxon>
    </lineage>
</organism>
<dbReference type="PANTHER" id="PTHR13693">
    <property type="entry name" value="CLASS II AMINOTRANSFERASE/8-AMINO-7-OXONONANOATE SYNTHASE"/>
    <property type="match status" value="1"/>
</dbReference>
<dbReference type="EMBL" id="JAFBMS010000020">
    <property type="protein sequence ID" value="KAG9344281.1"/>
    <property type="molecule type" value="Genomic_DNA"/>
</dbReference>
<comment type="caution">
    <text evidence="4">The sequence shown here is derived from an EMBL/GenBank/DDBJ whole genome shotgun (WGS) entry which is preliminary data.</text>
</comment>
<accession>A0A8T2NYR2</accession>
<dbReference type="OrthoDB" id="8883613at2759"/>
<dbReference type="PANTHER" id="PTHR13693:SF56">
    <property type="entry name" value="SERINE PALMITOYLTRANSFERASE 3"/>
    <property type="match status" value="1"/>
</dbReference>